<evidence type="ECO:0000313" key="3">
    <source>
        <dbReference type="Proteomes" id="UP000297245"/>
    </source>
</evidence>
<accession>A0A4S8KX95</accession>
<dbReference type="EMBL" id="ML179889">
    <property type="protein sequence ID" value="THU80607.1"/>
    <property type="molecule type" value="Genomic_DNA"/>
</dbReference>
<evidence type="ECO:0000256" key="1">
    <source>
        <dbReference type="SAM" id="MobiDB-lite"/>
    </source>
</evidence>
<keyword evidence="3" id="KW-1185">Reference proteome</keyword>
<feature type="region of interest" description="Disordered" evidence="1">
    <location>
        <begin position="1"/>
        <end position="78"/>
    </location>
</feature>
<dbReference type="AlphaFoldDB" id="A0A4S8KX95"/>
<reference evidence="2 3" key="1">
    <citation type="journal article" date="2019" name="Nat. Ecol. Evol.">
        <title>Megaphylogeny resolves global patterns of mushroom evolution.</title>
        <authorList>
            <person name="Varga T."/>
            <person name="Krizsan K."/>
            <person name="Foldi C."/>
            <person name="Dima B."/>
            <person name="Sanchez-Garcia M."/>
            <person name="Sanchez-Ramirez S."/>
            <person name="Szollosi G.J."/>
            <person name="Szarkandi J.G."/>
            <person name="Papp V."/>
            <person name="Albert L."/>
            <person name="Andreopoulos W."/>
            <person name="Angelini C."/>
            <person name="Antonin V."/>
            <person name="Barry K.W."/>
            <person name="Bougher N.L."/>
            <person name="Buchanan P."/>
            <person name="Buyck B."/>
            <person name="Bense V."/>
            <person name="Catcheside P."/>
            <person name="Chovatia M."/>
            <person name="Cooper J."/>
            <person name="Damon W."/>
            <person name="Desjardin D."/>
            <person name="Finy P."/>
            <person name="Geml J."/>
            <person name="Haridas S."/>
            <person name="Hughes K."/>
            <person name="Justo A."/>
            <person name="Karasinski D."/>
            <person name="Kautmanova I."/>
            <person name="Kiss B."/>
            <person name="Kocsube S."/>
            <person name="Kotiranta H."/>
            <person name="LaButti K.M."/>
            <person name="Lechner B.E."/>
            <person name="Liimatainen K."/>
            <person name="Lipzen A."/>
            <person name="Lukacs Z."/>
            <person name="Mihaltcheva S."/>
            <person name="Morgado L.N."/>
            <person name="Niskanen T."/>
            <person name="Noordeloos M.E."/>
            <person name="Ohm R.A."/>
            <person name="Ortiz-Santana B."/>
            <person name="Ovrebo C."/>
            <person name="Racz N."/>
            <person name="Riley R."/>
            <person name="Savchenko A."/>
            <person name="Shiryaev A."/>
            <person name="Soop K."/>
            <person name="Spirin V."/>
            <person name="Szebenyi C."/>
            <person name="Tomsovsky M."/>
            <person name="Tulloss R.E."/>
            <person name="Uehling J."/>
            <person name="Grigoriev I.V."/>
            <person name="Vagvolgyi C."/>
            <person name="Papp T."/>
            <person name="Martin F.M."/>
            <person name="Miettinen O."/>
            <person name="Hibbett D.S."/>
            <person name="Nagy L.G."/>
        </authorList>
    </citation>
    <scope>NUCLEOTIDE SEQUENCE [LARGE SCALE GENOMIC DNA]</scope>
    <source>
        <strain evidence="2 3">CBS 962.96</strain>
    </source>
</reference>
<sequence length="131" mass="14350">MTASSTNSELLPKIQASKEPPLGSSSPSDADSGDGGLESSPRRVASGRNEEAQDVEVPRTDVDTGENSSNLRVNYMKNEDSRSSNAFIHQEMVDKAKTASNGIPRVPPIHVFLFFILNFGQIQARDLYMYM</sequence>
<organism evidence="2 3">
    <name type="scientific">Dendrothele bispora (strain CBS 962.96)</name>
    <dbReference type="NCBI Taxonomy" id="1314807"/>
    <lineage>
        <taxon>Eukaryota</taxon>
        <taxon>Fungi</taxon>
        <taxon>Dikarya</taxon>
        <taxon>Basidiomycota</taxon>
        <taxon>Agaricomycotina</taxon>
        <taxon>Agaricomycetes</taxon>
        <taxon>Agaricomycetidae</taxon>
        <taxon>Agaricales</taxon>
        <taxon>Agaricales incertae sedis</taxon>
        <taxon>Dendrothele</taxon>
    </lineage>
</organism>
<name>A0A4S8KX95_DENBC</name>
<gene>
    <name evidence="2" type="ORF">K435DRAFT_845044</name>
</gene>
<evidence type="ECO:0000313" key="2">
    <source>
        <dbReference type="EMBL" id="THU80607.1"/>
    </source>
</evidence>
<dbReference type="Proteomes" id="UP000297245">
    <property type="component" value="Unassembled WGS sequence"/>
</dbReference>
<feature type="compositionally biased region" description="Low complexity" evidence="1">
    <location>
        <begin position="20"/>
        <end position="30"/>
    </location>
</feature>
<proteinExistence type="predicted"/>
<feature type="compositionally biased region" description="Basic and acidic residues" evidence="1">
    <location>
        <begin position="48"/>
        <end position="62"/>
    </location>
</feature>
<protein>
    <submittedName>
        <fullName evidence="2">Uncharacterized protein</fullName>
    </submittedName>
</protein>